<keyword evidence="2" id="KW-1185">Reference proteome</keyword>
<evidence type="ECO:0000313" key="2">
    <source>
        <dbReference type="Proteomes" id="UP000253099"/>
    </source>
</evidence>
<accession>A0A366MDY7</accession>
<proteinExistence type="predicted"/>
<comment type="caution">
    <text evidence="1">The sequence shown here is derived from an EMBL/GenBank/DDBJ whole genome shotgun (WGS) entry which is preliminary data.</text>
</comment>
<dbReference type="EMBL" id="NIZT01000020">
    <property type="protein sequence ID" value="RBQ23709.1"/>
    <property type="molecule type" value="Genomic_DNA"/>
</dbReference>
<sequence length="94" mass="10899">MVYEVKNAIIQRNALDESFELIDLNGIFKDKDVLIAIDSDTLITIQLLIRSILNNDFKKWNEITELNNNESISNLFVKLGYKREEVAKLLNDLD</sequence>
<reference evidence="1 2" key="1">
    <citation type="submission" date="2018-06" db="EMBL/GenBank/DDBJ databases">
        <title>Genomic insight into two independent archaeal endosymbiosis events.</title>
        <authorList>
            <person name="Lind A.E."/>
            <person name="Lewis W.H."/>
            <person name="Spang A."/>
            <person name="Guy L."/>
            <person name="Embley M.T."/>
            <person name="Ettema T.J.G."/>
        </authorList>
    </citation>
    <scope>NUCLEOTIDE SEQUENCE [LARGE SCALE GENOMIC DNA]</scope>
    <source>
        <strain evidence="1">NOE</strain>
    </source>
</reference>
<organism evidence="1 2">
    <name type="scientific">Candidatus Methanobinarius endosymbioticus</name>
    <dbReference type="NCBI Taxonomy" id="2006182"/>
    <lineage>
        <taxon>Archaea</taxon>
        <taxon>Methanobacteriati</taxon>
        <taxon>Methanobacteriota</taxon>
        <taxon>Methanomada group</taxon>
        <taxon>Methanobacteria</taxon>
        <taxon>Methanobacteriales</taxon>
        <taxon>Methanobacteriaceae</taxon>
        <taxon>Candidatus Methanobinarius</taxon>
    </lineage>
</organism>
<protein>
    <submittedName>
        <fullName evidence="1">Uncharacterized protein</fullName>
    </submittedName>
</protein>
<evidence type="ECO:0000313" key="1">
    <source>
        <dbReference type="EMBL" id="RBQ23709.1"/>
    </source>
</evidence>
<dbReference type="Proteomes" id="UP000253099">
    <property type="component" value="Unassembled WGS sequence"/>
</dbReference>
<gene>
    <name evidence="1" type="ORF">ALNOE001_07750</name>
</gene>
<dbReference type="AlphaFoldDB" id="A0A366MDY7"/>
<name>A0A366MDY7_9EURY</name>